<gene>
    <name evidence="1" type="ORF">GCK32_018668</name>
</gene>
<comment type="caution">
    <text evidence="1">The sequence shown here is derived from an EMBL/GenBank/DDBJ whole genome shotgun (WGS) entry which is preliminary data.</text>
</comment>
<name>A0AAN8ERJ2_TRICO</name>
<accession>A0AAN8ERJ2</accession>
<organism evidence="1 2">
    <name type="scientific">Trichostrongylus colubriformis</name>
    <name type="common">Black scour worm</name>
    <dbReference type="NCBI Taxonomy" id="6319"/>
    <lineage>
        <taxon>Eukaryota</taxon>
        <taxon>Metazoa</taxon>
        <taxon>Ecdysozoa</taxon>
        <taxon>Nematoda</taxon>
        <taxon>Chromadorea</taxon>
        <taxon>Rhabditida</taxon>
        <taxon>Rhabditina</taxon>
        <taxon>Rhabditomorpha</taxon>
        <taxon>Strongyloidea</taxon>
        <taxon>Trichostrongylidae</taxon>
        <taxon>Trichostrongylus</taxon>
    </lineage>
</organism>
<feature type="non-terminal residue" evidence="1">
    <location>
        <position position="1"/>
    </location>
</feature>
<dbReference type="AlphaFoldDB" id="A0AAN8ERJ2"/>
<dbReference type="EMBL" id="WIXE01025661">
    <property type="protein sequence ID" value="KAK5964552.1"/>
    <property type="molecule type" value="Genomic_DNA"/>
</dbReference>
<proteinExistence type="predicted"/>
<dbReference type="Gene3D" id="3.40.570.10">
    <property type="entry name" value="Extracellular Endonuclease, subunit A"/>
    <property type="match status" value="1"/>
</dbReference>
<dbReference type="InterPro" id="IPR044929">
    <property type="entry name" value="DNA/RNA_non-sp_Endonuclease_sf"/>
</dbReference>
<evidence type="ECO:0000313" key="2">
    <source>
        <dbReference type="Proteomes" id="UP001331761"/>
    </source>
</evidence>
<evidence type="ECO:0000313" key="1">
    <source>
        <dbReference type="EMBL" id="KAK5964552.1"/>
    </source>
</evidence>
<feature type="non-terminal residue" evidence="1">
    <location>
        <position position="122"/>
    </location>
</feature>
<sequence length="122" mass="13767">FDEAFVGVENRIRDQEDERTSRQCALGLDRGMESSGNGTKRIPWKNKFITDVLVPLNEYTRSLAQRMGRVISITGAAFDFDYDGIADEKRSSSPSHLYRILVACSGQWSQDNTSCLRPSDLM</sequence>
<reference evidence="1 2" key="1">
    <citation type="submission" date="2019-10" db="EMBL/GenBank/DDBJ databases">
        <title>Assembly and Annotation for the nematode Trichostrongylus colubriformis.</title>
        <authorList>
            <person name="Martin J."/>
        </authorList>
    </citation>
    <scope>NUCLEOTIDE SEQUENCE [LARGE SCALE GENOMIC DNA]</scope>
    <source>
        <strain evidence="1">G859</strain>
        <tissue evidence="1">Whole worm</tissue>
    </source>
</reference>
<protein>
    <submittedName>
        <fullName evidence="1">Uncharacterized protein</fullName>
    </submittedName>
</protein>
<keyword evidence="2" id="KW-1185">Reference proteome</keyword>
<dbReference type="Proteomes" id="UP001331761">
    <property type="component" value="Unassembled WGS sequence"/>
</dbReference>